<sequence length="87" mass="9980">MLPARTVLLLTLLLTFSLHHATAHFSPVECCFELAQKPIRYPQSFYETPKDCPVRAVVIVAANGDKICADPRKRWVKRAMKELQREN</sequence>
<keyword evidence="4" id="KW-0964">Secreted</keyword>
<feature type="signal peptide" evidence="7">
    <location>
        <begin position="1"/>
        <end position="23"/>
    </location>
</feature>
<dbReference type="PANTHER" id="PTHR12015">
    <property type="entry name" value="SMALL INDUCIBLE CYTOKINE A"/>
    <property type="match status" value="1"/>
</dbReference>
<proteinExistence type="predicted"/>
<dbReference type="InterPro" id="IPR001811">
    <property type="entry name" value="Chemokine_IL8-like_dom"/>
</dbReference>
<organism evidence="9 10">
    <name type="scientific">Climacteris rufus</name>
    <name type="common">rufous treecreeper</name>
    <dbReference type="NCBI Taxonomy" id="47695"/>
    <lineage>
        <taxon>Eukaryota</taxon>
        <taxon>Metazoa</taxon>
        <taxon>Chordata</taxon>
        <taxon>Craniata</taxon>
        <taxon>Vertebrata</taxon>
        <taxon>Euteleostomi</taxon>
        <taxon>Archelosauria</taxon>
        <taxon>Archosauria</taxon>
        <taxon>Dinosauria</taxon>
        <taxon>Saurischia</taxon>
        <taxon>Theropoda</taxon>
        <taxon>Coelurosauria</taxon>
        <taxon>Aves</taxon>
        <taxon>Neognathae</taxon>
        <taxon>Neoaves</taxon>
        <taxon>Telluraves</taxon>
        <taxon>Australaves</taxon>
        <taxon>Passeriformes</taxon>
        <taxon>Climacteridae</taxon>
        <taxon>Climacteris</taxon>
    </lineage>
</organism>
<dbReference type="Proteomes" id="UP000580879">
    <property type="component" value="Unassembled WGS sequence"/>
</dbReference>
<feature type="chain" id="PRO_5029574639" evidence="7">
    <location>
        <begin position="24"/>
        <end position="87"/>
    </location>
</feature>
<evidence type="ECO:0000256" key="4">
    <source>
        <dbReference type="ARBA" id="ARBA00022525"/>
    </source>
</evidence>
<evidence type="ECO:0000313" key="10">
    <source>
        <dbReference type="Proteomes" id="UP000580879"/>
    </source>
</evidence>
<dbReference type="InterPro" id="IPR036048">
    <property type="entry name" value="Interleukin_8-like_sf"/>
</dbReference>
<dbReference type="GO" id="GO:0005615">
    <property type="term" value="C:extracellular space"/>
    <property type="evidence" value="ECO:0007669"/>
    <property type="project" value="UniProtKB-KW"/>
</dbReference>
<keyword evidence="5 7" id="KW-0732">Signal</keyword>
<keyword evidence="6" id="KW-0395">Inflammatory response</keyword>
<gene>
    <name evidence="9" type="primary">Ccl17</name>
    <name evidence="9" type="ORF">CLIRUF_R15251</name>
</gene>
<dbReference type="GO" id="GO:0008009">
    <property type="term" value="F:chemokine activity"/>
    <property type="evidence" value="ECO:0007669"/>
    <property type="project" value="InterPro"/>
</dbReference>
<feature type="non-terminal residue" evidence="9">
    <location>
        <position position="87"/>
    </location>
</feature>
<dbReference type="InterPro" id="IPR039809">
    <property type="entry name" value="Chemokine_b/g/d"/>
</dbReference>
<keyword evidence="3" id="KW-0202">Cytokine</keyword>
<dbReference type="GO" id="GO:0006954">
    <property type="term" value="P:inflammatory response"/>
    <property type="evidence" value="ECO:0007669"/>
    <property type="project" value="UniProtKB-KW"/>
</dbReference>
<dbReference type="CDD" id="cd00272">
    <property type="entry name" value="Chemokine_CC"/>
    <property type="match status" value="1"/>
</dbReference>
<evidence type="ECO:0000256" key="2">
    <source>
        <dbReference type="ARBA" id="ARBA00022500"/>
    </source>
</evidence>
<comment type="caution">
    <text evidence="9">The sequence shown here is derived from an EMBL/GenBank/DDBJ whole genome shotgun (WGS) entry which is preliminary data.</text>
</comment>
<feature type="domain" description="Chemokine interleukin-8-like" evidence="8">
    <location>
        <begin position="27"/>
        <end position="83"/>
    </location>
</feature>
<dbReference type="GO" id="GO:0006955">
    <property type="term" value="P:immune response"/>
    <property type="evidence" value="ECO:0007669"/>
    <property type="project" value="InterPro"/>
</dbReference>
<feature type="non-terminal residue" evidence="9">
    <location>
        <position position="1"/>
    </location>
</feature>
<evidence type="ECO:0000313" key="9">
    <source>
        <dbReference type="EMBL" id="NWW71881.1"/>
    </source>
</evidence>
<comment type="subcellular location">
    <subcellularLocation>
        <location evidence="1">Secreted</location>
    </subcellularLocation>
</comment>
<dbReference type="SUPFAM" id="SSF54117">
    <property type="entry name" value="Interleukin 8-like chemokines"/>
    <property type="match status" value="1"/>
</dbReference>
<evidence type="ECO:0000256" key="5">
    <source>
        <dbReference type="ARBA" id="ARBA00022729"/>
    </source>
</evidence>
<evidence type="ECO:0000256" key="6">
    <source>
        <dbReference type="ARBA" id="ARBA00023198"/>
    </source>
</evidence>
<dbReference type="EMBL" id="VZRZ01001610">
    <property type="protein sequence ID" value="NWW71881.1"/>
    <property type="molecule type" value="Genomic_DNA"/>
</dbReference>
<accession>A0A7K6QE54</accession>
<evidence type="ECO:0000256" key="3">
    <source>
        <dbReference type="ARBA" id="ARBA00022514"/>
    </source>
</evidence>
<dbReference type="Gene3D" id="2.40.50.40">
    <property type="match status" value="1"/>
</dbReference>
<evidence type="ECO:0000256" key="1">
    <source>
        <dbReference type="ARBA" id="ARBA00004613"/>
    </source>
</evidence>
<protein>
    <submittedName>
        <fullName evidence="9">CCL17 protein</fullName>
    </submittedName>
</protein>
<dbReference type="Pfam" id="PF00048">
    <property type="entry name" value="IL8"/>
    <property type="match status" value="1"/>
</dbReference>
<reference evidence="9 10" key="1">
    <citation type="submission" date="2019-09" db="EMBL/GenBank/DDBJ databases">
        <title>Bird 10,000 Genomes (B10K) Project - Family phase.</title>
        <authorList>
            <person name="Zhang G."/>
        </authorList>
    </citation>
    <scope>NUCLEOTIDE SEQUENCE [LARGE SCALE GENOMIC DNA]</scope>
    <source>
        <strain evidence="9">B10K-DU-029-53</strain>
    </source>
</reference>
<keyword evidence="2" id="KW-0145">Chemotaxis</keyword>
<dbReference type="SMART" id="SM00199">
    <property type="entry name" value="SCY"/>
    <property type="match status" value="1"/>
</dbReference>
<dbReference type="AlphaFoldDB" id="A0A7K6QE54"/>
<name>A0A7K6QE54_9PASS</name>
<dbReference type="OrthoDB" id="9892424at2759"/>
<evidence type="ECO:0000256" key="7">
    <source>
        <dbReference type="SAM" id="SignalP"/>
    </source>
</evidence>
<evidence type="ECO:0000259" key="8">
    <source>
        <dbReference type="SMART" id="SM00199"/>
    </source>
</evidence>
<dbReference type="PANTHER" id="PTHR12015:SF111">
    <property type="entry name" value="C-C MOTIF CHEMOKINE 17"/>
    <property type="match status" value="1"/>
</dbReference>
<keyword evidence="10" id="KW-1185">Reference proteome</keyword>